<organism evidence="1 2">
    <name type="scientific">Photobacterium kishitanii</name>
    <dbReference type="NCBI Taxonomy" id="318456"/>
    <lineage>
        <taxon>Bacteria</taxon>
        <taxon>Pseudomonadati</taxon>
        <taxon>Pseudomonadota</taxon>
        <taxon>Gammaproteobacteria</taxon>
        <taxon>Vibrionales</taxon>
        <taxon>Vibrionaceae</taxon>
        <taxon>Photobacterium</taxon>
    </lineage>
</organism>
<dbReference type="AlphaFoldDB" id="A0A2T3KL53"/>
<comment type="caution">
    <text evidence="1">The sequence shown here is derived from an EMBL/GenBank/DDBJ whole genome shotgun (WGS) entry which is preliminary data.</text>
</comment>
<evidence type="ECO:0000313" key="2">
    <source>
        <dbReference type="Proteomes" id="UP000241426"/>
    </source>
</evidence>
<dbReference type="Proteomes" id="UP000241426">
    <property type="component" value="Unassembled WGS sequence"/>
</dbReference>
<protein>
    <submittedName>
        <fullName evidence="1">Uncharacterized protein</fullName>
    </submittedName>
</protein>
<reference evidence="1 2" key="1">
    <citation type="submission" date="2018-01" db="EMBL/GenBank/DDBJ databases">
        <title>Whole genome sequencing of Histamine producing bacteria.</title>
        <authorList>
            <person name="Butler K."/>
        </authorList>
    </citation>
    <scope>NUCLEOTIDE SEQUENCE [LARGE SCALE GENOMIC DNA]</scope>
    <source>
        <strain evidence="1 2">FS-7.2</strain>
    </source>
</reference>
<accession>A0A2T3KL53</accession>
<name>A0A2T3KL53_9GAMM</name>
<proteinExistence type="predicted"/>
<gene>
    <name evidence="1" type="ORF">C9J27_04430</name>
</gene>
<evidence type="ECO:0000313" key="1">
    <source>
        <dbReference type="EMBL" id="PSV00380.1"/>
    </source>
</evidence>
<sequence length="71" mass="7989">MSLQIKRQQAEDHALTSLKTNKEFKGLFGASRVSHVLKVDYCRAIAMCDRAIAAGLINRDSGDEHLLVFNW</sequence>
<dbReference type="EMBL" id="PYNF01000003">
    <property type="protein sequence ID" value="PSV00380.1"/>
    <property type="molecule type" value="Genomic_DNA"/>
</dbReference>